<reference evidence="4" key="2">
    <citation type="submission" date="2023-06" db="EMBL/GenBank/DDBJ databases">
        <authorList>
            <consortium name="Lawrence Berkeley National Laboratory"/>
            <person name="Mondo S.J."/>
            <person name="Hensen N."/>
            <person name="Bonometti L."/>
            <person name="Westerberg I."/>
            <person name="Brannstrom I.O."/>
            <person name="Guillou S."/>
            <person name="Cros-Aarteil S."/>
            <person name="Calhoun S."/>
            <person name="Haridas S."/>
            <person name="Kuo A."/>
            <person name="Pangilinan J."/>
            <person name="Riley R."/>
            <person name="Labutti K."/>
            <person name="Andreopoulos B."/>
            <person name="Lipzen A."/>
            <person name="Chen C."/>
            <person name="Yanf M."/>
            <person name="Daum C."/>
            <person name="Ng V."/>
            <person name="Clum A."/>
            <person name="Steindorff A."/>
            <person name="Ohm R."/>
            <person name="Martin F."/>
            <person name="Silar P."/>
            <person name="Natvig D."/>
            <person name="Lalanne C."/>
            <person name="Gautier V."/>
            <person name="Ament-Velasquez S.L."/>
            <person name="Kruys A."/>
            <person name="Hutchinson M.I."/>
            <person name="Powell A.J."/>
            <person name="Barry K."/>
            <person name="Miller A.N."/>
            <person name="Grigoriev I.V."/>
            <person name="Debuchy R."/>
            <person name="Gladieux P."/>
            <person name="Thoren M.H."/>
            <person name="Johannesson H."/>
        </authorList>
    </citation>
    <scope>NUCLEOTIDE SEQUENCE</scope>
    <source>
        <strain evidence="4">PSN324</strain>
    </source>
</reference>
<dbReference type="Pfam" id="PF13561">
    <property type="entry name" value="adh_short_C2"/>
    <property type="match status" value="1"/>
</dbReference>
<evidence type="ECO:0000256" key="3">
    <source>
        <dbReference type="ARBA" id="ARBA00023002"/>
    </source>
</evidence>
<comment type="caution">
    <text evidence="4">The sequence shown here is derived from an EMBL/GenBank/DDBJ whole genome shotgun (WGS) entry which is preliminary data.</text>
</comment>
<reference evidence="4" key="1">
    <citation type="journal article" date="2023" name="Mol. Phylogenet. Evol.">
        <title>Genome-scale phylogeny and comparative genomics of the fungal order Sordariales.</title>
        <authorList>
            <person name="Hensen N."/>
            <person name="Bonometti L."/>
            <person name="Westerberg I."/>
            <person name="Brannstrom I.O."/>
            <person name="Guillou S."/>
            <person name="Cros-Aarteil S."/>
            <person name="Calhoun S."/>
            <person name="Haridas S."/>
            <person name="Kuo A."/>
            <person name="Mondo S."/>
            <person name="Pangilinan J."/>
            <person name="Riley R."/>
            <person name="LaButti K."/>
            <person name="Andreopoulos B."/>
            <person name="Lipzen A."/>
            <person name="Chen C."/>
            <person name="Yan M."/>
            <person name="Daum C."/>
            <person name="Ng V."/>
            <person name="Clum A."/>
            <person name="Steindorff A."/>
            <person name="Ohm R.A."/>
            <person name="Martin F."/>
            <person name="Silar P."/>
            <person name="Natvig D.O."/>
            <person name="Lalanne C."/>
            <person name="Gautier V."/>
            <person name="Ament-Velasquez S.L."/>
            <person name="Kruys A."/>
            <person name="Hutchinson M.I."/>
            <person name="Powell A.J."/>
            <person name="Barry K."/>
            <person name="Miller A.N."/>
            <person name="Grigoriev I.V."/>
            <person name="Debuchy R."/>
            <person name="Gladieux P."/>
            <person name="Hiltunen Thoren M."/>
            <person name="Johannesson H."/>
        </authorList>
    </citation>
    <scope>NUCLEOTIDE SEQUENCE</scope>
    <source>
        <strain evidence="4">PSN324</strain>
    </source>
</reference>
<dbReference type="SUPFAM" id="SSF51735">
    <property type="entry name" value="NAD(P)-binding Rossmann-fold domains"/>
    <property type="match status" value="1"/>
</dbReference>
<dbReference type="PRINTS" id="PR00081">
    <property type="entry name" value="GDHRDH"/>
</dbReference>
<comment type="similarity">
    <text evidence="1">Belongs to the short-chain dehydrogenases/reductases (SDR) family.</text>
</comment>
<dbReference type="Proteomes" id="UP001321749">
    <property type="component" value="Unassembled WGS sequence"/>
</dbReference>
<name>A0AAV9HV44_9PEZI</name>
<keyword evidence="5" id="KW-1185">Reference proteome</keyword>
<evidence type="ECO:0000256" key="2">
    <source>
        <dbReference type="ARBA" id="ARBA00022857"/>
    </source>
</evidence>
<keyword evidence="2" id="KW-0521">NADP</keyword>
<organism evidence="4 5">
    <name type="scientific">Cladorrhinum samala</name>
    <dbReference type="NCBI Taxonomy" id="585594"/>
    <lineage>
        <taxon>Eukaryota</taxon>
        <taxon>Fungi</taxon>
        <taxon>Dikarya</taxon>
        <taxon>Ascomycota</taxon>
        <taxon>Pezizomycotina</taxon>
        <taxon>Sordariomycetes</taxon>
        <taxon>Sordariomycetidae</taxon>
        <taxon>Sordariales</taxon>
        <taxon>Podosporaceae</taxon>
        <taxon>Cladorrhinum</taxon>
    </lineage>
</organism>
<dbReference type="InterPro" id="IPR020904">
    <property type="entry name" value="Sc_DH/Rdtase_CS"/>
</dbReference>
<dbReference type="Gene3D" id="3.40.50.720">
    <property type="entry name" value="NAD(P)-binding Rossmann-like Domain"/>
    <property type="match status" value="1"/>
</dbReference>
<dbReference type="GO" id="GO:0016491">
    <property type="term" value="F:oxidoreductase activity"/>
    <property type="evidence" value="ECO:0007669"/>
    <property type="project" value="UniProtKB-KW"/>
</dbReference>
<evidence type="ECO:0000256" key="1">
    <source>
        <dbReference type="ARBA" id="ARBA00006484"/>
    </source>
</evidence>
<dbReference type="InterPro" id="IPR036291">
    <property type="entry name" value="NAD(P)-bd_dom_sf"/>
</dbReference>
<dbReference type="InterPro" id="IPR002347">
    <property type="entry name" value="SDR_fam"/>
</dbReference>
<dbReference type="AlphaFoldDB" id="A0AAV9HV44"/>
<proteinExistence type="inferred from homology"/>
<gene>
    <name evidence="4" type="ORF">QBC42DRAFT_324069</name>
</gene>
<dbReference type="FunFam" id="3.40.50.720:FF:000374">
    <property type="entry name" value="3-oxoacyl-(Acyl-carrier-protein) reductase"/>
    <property type="match status" value="1"/>
</dbReference>
<dbReference type="EMBL" id="MU864958">
    <property type="protein sequence ID" value="KAK4463554.1"/>
    <property type="molecule type" value="Genomic_DNA"/>
</dbReference>
<accession>A0AAV9HV44</accession>
<evidence type="ECO:0000313" key="5">
    <source>
        <dbReference type="Proteomes" id="UP001321749"/>
    </source>
</evidence>
<dbReference type="PANTHER" id="PTHR43639">
    <property type="entry name" value="OXIDOREDUCTASE, SHORT-CHAIN DEHYDROGENASE/REDUCTASE FAMILY (AFU_ORTHOLOGUE AFUA_5G02870)"/>
    <property type="match status" value="1"/>
</dbReference>
<dbReference type="PRINTS" id="PR00080">
    <property type="entry name" value="SDRFAMILY"/>
</dbReference>
<sequence length="267" mass="28400">MASINPLPDHHVSLNLNGKVAIVTGASRGIGAGIAFELARRGAKVAGTYTSQGSEAAMEALIEKIDGLGNGSRAIKIKGDLRDPSVPKQIVEQTLRGFGGTDAVDILVNNAGAELVKPLREITVDDFASIYDLNVRGPLLLTQAVLPRLRRPGRIINIGSVGARYGFRDLSVYCSSKAALEGLTRCWAAELGAAGHTVNAVNSGPVRTQLLENIPREYIEMQKAQTPVENRIGTVDDVAQVVAWLASEESRWISGQVISASGGWAMY</sequence>
<protein>
    <submittedName>
        <fullName evidence="4">Uncharacterized protein</fullName>
    </submittedName>
</protein>
<evidence type="ECO:0000313" key="4">
    <source>
        <dbReference type="EMBL" id="KAK4463554.1"/>
    </source>
</evidence>
<dbReference type="PROSITE" id="PS00061">
    <property type="entry name" value="ADH_SHORT"/>
    <property type="match status" value="1"/>
</dbReference>
<dbReference type="PANTHER" id="PTHR43639:SF1">
    <property type="entry name" value="SHORT-CHAIN DEHYDROGENASE_REDUCTASE FAMILY PROTEIN"/>
    <property type="match status" value="1"/>
</dbReference>
<keyword evidence="3" id="KW-0560">Oxidoreductase</keyword>